<feature type="compositionally biased region" description="Polar residues" evidence="2">
    <location>
        <begin position="619"/>
        <end position="628"/>
    </location>
</feature>
<dbReference type="RefSeq" id="XP_047766202.1">
    <property type="nucleotide sequence ID" value="XM_047908339.1"/>
</dbReference>
<feature type="compositionally biased region" description="Basic and acidic residues" evidence="2">
    <location>
        <begin position="93"/>
        <end position="106"/>
    </location>
</feature>
<feature type="compositionally biased region" description="Basic and acidic residues" evidence="2">
    <location>
        <begin position="940"/>
        <end position="953"/>
    </location>
</feature>
<accession>A0A9Q8UTG2</accession>
<dbReference type="KEGG" id="ffu:CLAFUR5_09191"/>
<evidence type="ECO:0000313" key="4">
    <source>
        <dbReference type="Proteomes" id="UP000756132"/>
    </source>
</evidence>
<feature type="coiled-coil region" evidence="1">
    <location>
        <begin position="168"/>
        <end position="195"/>
    </location>
</feature>
<gene>
    <name evidence="3" type="ORF">CLAFUR5_09191</name>
</gene>
<dbReference type="AlphaFoldDB" id="A0A9Q8UTG2"/>
<feature type="compositionally biased region" description="Polar residues" evidence="2">
    <location>
        <begin position="262"/>
        <end position="276"/>
    </location>
</feature>
<reference evidence="3" key="2">
    <citation type="journal article" date="2022" name="Microb. Genom.">
        <title>A chromosome-scale genome assembly of the tomato pathogen Cladosporium fulvum reveals a compartmentalized genome architecture and the presence of a dispensable chromosome.</title>
        <authorList>
            <person name="Zaccaron A.Z."/>
            <person name="Chen L.H."/>
            <person name="Samaras A."/>
            <person name="Stergiopoulos I."/>
        </authorList>
    </citation>
    <scope>NUCLEOTIDE SEQUENCE</scope>
    <source>
        <strain evidence="3">Race5_Kim</strain>
    </source>
</reference>
<dbReference type="GO" id="GO:0007623">
    <property type="term" value="P:circadian rhythm"/>
    <property type="evidence" value="ECO:0007669"/>
    <property type="project" value="InterPro"/>
</dbReference>
<dbReference type="GeneID" id="71989069"/>
<feature type="compositionally biased region" description="Basic and acidic residues" evidence="2">
    <location>
        <begin position="375"/>
        <end position="405"/>
    </location>
</feature>
<dbReference type="GO" id="GO:0005737">
    <property type="term" value="C:cytoplasm"/>
    <property type="evidence" value="ECO:0007669"/>
    <property type="project" value="InterPro"/>
</dbReference>
<feature type="compositionally biased region" description="Acidic residues" evidence="2">
    <location>
        <begin position="831"/>
        <end position="844"/>
    </location>
</feature>
<evidence type="ECO:0000256" key="1">
    <source>
        <dbReference type="SAM" id="Coils"/>
    </source>
</evidence>
<sequence>MADQLPQPMIVMTPPEQAHTSSSSHPRRPPAHRSVSLLHSPRTKPPTPVKDASDSSSDDPATGSRATAGSSDSPSSLAPLGRNSSGESSNADKWFEKSNNDVRDTSFADNEPPFFMRNSSSSQTPPEAQQQMRQYLGINDASTALPMRTGLAHLNTDGSSTEDFRGVIDDLTIENKKLKRKLKKYQKLHDSHLKDEKLFEVRIHGLPAEKKRELEDTLRKFAASLGTGAFPANGYAGLKPLLETQKTASSQTSLQNTDSAYASMSMSGQGSNAHSGNESRHQPVPTSTTRRSMRSNIQSYLHHIPERLLVQPNPANMTERAKKKLVARRLEQLFAGKGAVGGHQQPMQQQEVSHSAARADQVESEAQGGSASLEGVREAHMMSRAHVDPDAKQDSYGDSPERDFAENQPGRQHSVLSRSNLAKQNEQDLNEQRPTRPLDLDPERAQVPAENIRYMRHLGFSPPDPNDIPEDGHGWIYLNLLRNMAQLHTINVTADFVHKALTECSSKFEVSADGRKVRWKGGRSITHSGSSAGGSSMDRTNTPDGQSPRKRPKLTHRESAKSSGSLARTLHQRDQPEANKLNYTPLFFHKDSTDEADSSDDYDDSDESPFLAPAGDSLGMTSSGVRTMSSKKQKTREDGPIIFYNNARFCTDLSGDRKTVGNANAPPYTPATAVPLGVPQRKAESSRTAEKRGPLAEASELPEPMDLSDNPIPVDLELSFPAHSPRRNDLEASLRKSVQMEVTGIGGVWPADHFAIAVESRQARLDHTAASLESLSKQRIPSRLAGILQDDTSKQRSRAAVQQRIIWTKQQILPPAELPPALSFMPFGEDSLGDDYESDADEELSMSPGSLHDYPLAASPQPIKLNYAAEEEEYSEDEESDDGSLDLLAAARELDPAAIQAQEREYDANMADRLAEEIPAGSSAATAGGGSGFASPAADVSREEYRRAVREALAKCPGPNLKRSKTADSIKVEDPRHASCSEDEDDDMDDVAS</sequence>
<keyword evidence="1" id="KW-0175">Coiled coil</keyword>
<keyword evidence="4" id="KW-1185">Reference proteome</keyword>
<feature type="compositionally biased region" description="Polar residues" evidence="2">
    <location>
        <begin position="117"/>
        <end position="131"/>
    </location>
</feature>
<dbReference type="InterPro" id="IPR018554">
    <property type="entry name" value="FRQ"/>
</dbReference>
<feature type="compositionally biased region" description="Basic and acidic residues" evidence="2">
    <location>
        <begin position="965"/>
        <end position="980"/>
    </location>
</feature>
<feature type="region of interest" description="Disordered" evidence="2">
    <location>
        <begin position="905"/>
        <end position="993"/>
    </location>
</feature>
<feature type="region of interest" description="Disordered" evidence="2">
    <location>
        <begin position="262"/>
        <end position="292"/>
    </location>
</feature>
<name>A0A9Q8UTG2_PASFU</name>
<feature type="compositionally biased region" description="Polar residues" evidence="2">
    <location>
        <begin position="409"/>
        <end position="424"/>
    </location>
</feature>
<feature type="compositionally biased region" description="Polar residues" evidence="2">
    <location>
        <begin position="525"/>
        <end position="545"/>
    </location>
</feature>
<feature type="region of interest" description="Disordered" evidence="2">
    <location>
        <begin position="1"/>
        <end position="131"/>
    </location>
</feature>
<dbReference type="GO" id="GO:0005634">
    <property type="term" value="C:nucleus"/>
    <property type="evidence" value="ECO:0007669"/>
    <property type="project" value="InterPro"/>
</dbReference>
<feature type="compositionally biased region" description="Basic and acidic residues" evidence="2">
    <location>
        <begin position="681"/>
        <end position="694"/>
    </location>
</feature>
<feature type="compositionally biased region" description="Polar residues" evidence="2">
    <location>
        <begin position="64"/>
        <end position="91"/>
    </location>
</feature>
<feature type="region of interest" description="Disordered" evidence="2">
    <location>
        <begin position="824"/>
        <end position="857"/>
    </location>
</feature>
<evidence type="ECO:0000313" key="3">
    <source>
        <dbReference type="EMBL" id="UJO21836.1"/>
    </source>
</evidence>
<feature type="compositionally biased region" description="Acidic residues" evidence="2">
    <location>
        <begin position="981"/>
        <end position="993"/>
    </location>
</feature>
<feature type="region of interest" description="Disordered" evidence="2">
    <location>
        <begin position="519"/>
        <end position="637"/>
    </location>
</feature>
<dbReference type="Proteomes" id="UP000756132">
    <property type="component" value="Chromosome 9"/>
</dbReference>
<feature type="region of interest" description="Disordered" evidence="2">
    <location>
        <begin position="661"/>
        <end position="706"/>
    </location>
</feature>
<feature type="compositionally biased region" description="Basic and acidic residues" evidence="2">
    <location>
        <begin position="430"/>
        <end position="444"/>
    </location>
</feature>
<dbReference type="OrthoDB" id="2536795at2759"/>
<organism evidence="3 4">
    <name type="scientific">Passalora fulva</name>
    <name type="common">Tomato leaf mold</name>
    <name type="synonym">Cladosporium fulvum</name>
    <dbReference type="NCBI Taxonomy" id="5499"/>
    <lineage>
        <taxon>Eukaryota</taxon>
        <taxon>Fungi</taxon>
        <taxon>Dikarya</taxon>
        <taxon>Ascomycota</taxon>
        <taxon>Pezizomycotina</taxon>
        <taxon>Dothideomycetes</taxon>
        <taxon>Dothideomycetidae</taxon>
        <taxon>Mycosphaerellales</taxon>
        <taxon>Mycosphaerellaceae</taxon>
        <taxon>Fulvia</taxon>
    </lineage>
</organism>
<dbReference type="GO" id="GO:0006355">
    <property type="term" value="P:regulation of DNA-templated transcription"/>
    <property type="evidence" value="ECO:0007669"/>
    <property type="project" value="InterPro"/>
</dbReference>
<protein>
    <submittedName>
        <fullName evidence="3">Frequency clock protein</fullName>
    </submittedName>
</protein>
<dbReference type="Pfam" id="PF09421">
    <property type="entry name" value="FRQ"/>
    <property type="match status" value="1"/>
</dbReference>
<feature type="compositionally biased region" description="Acidic residues" evidence="2">
    <location>
        <begin position="594"/>
        <end position="607"/>
    </location>
</feature>
<dbReference type="EMBL" id="CP090171">
    <property type="protein sequence ID" value="UJO21836.1"/>
    <property type="molecule type" value="Genomic_DNA"/>
</dbReference>
<feature type="compositionally biased region" description="Low complexity" evidence="2">
    <location>
        <begin position="662"/>
        <end position="675"/>
    </location>
</feature>
<evidence type="ECO:0000256" key="2">
    <source>
        <dbReference type="SAM" id="MobiDB-lite"/>
    </source>
</evidence>
<reference evidence="3" key="1">
    <citation type="submission" date="2021-12" db="EMBL/GenBank/DDBJ databases">
        <authorList>
            <person name="Zaccaron A."/>
            <person name="Stergiopoulos I."/>
        </authorList>
    </citation>
    <scope>NUCLEOTIDE SEQUENCE</scope>
    <source>
        <strain evidence="3">Race5_Kim</strain>
    </source>
</reference>
<proteinExistence type="predicted"/>
<feature type="region of interest" description="Disordered" evidence="2">
    <location>
        <begin position="338"/>
        <end position="444"/>
    </location>
</feature>